<comment type="similarity">
    <text evidence="3">Belongs to the acetyltransferase family. MAK3 subfamily.</text>
</comment>
<dbReference type="Proteomes" id="UP000242525">
    <property type="component" value="Unassembled WGS sequence"/>
</dbReference>
<dbReference type="PANTHER" id="PTHR45896">
    <property type="entry name" value="N-ALPHA-ACETYLTRANSFERASE 30"/>
    <property type="match status" value="1"/>
</dbReference>
<sequence length="179" mass="20366">MAITYRPYTRTVDGEKELHEIKDLVSKDLSEPYSLYVFIYFIYKNPDLCIMAYDGDQMVGAIVCDLSSHRECRSRGYIAMLAVVESYRGRGIAKQLVSKAVQTMKDQHADEIVLEVEAVNDAAIHLYETVGFMRSKRLYHHYLNSNDAFRLILPLSERSTYLSKFLPMLDEGALPAAAA</sequence>
<comment type="caution">
    <text evidence="5">The sequence shown here is derived from an EMBL/GenBank/DDBJ whole genome shotgun (WGS) entry which is preliminary data.</text>
</comment>
<dbReference type="InterPro" id="IPR016181">
    <property type="entry name" value="Acyl_CoA_acyltransferase"/>
</dbReference>
<dbReference type="InterPro" id="IPR000182">
    <property type="entry name" value="GNAT_dom"/>
</dbReference>
<protein>
    <submittedName>
        <fullName evidence="5">Similar to Saccharomyces cerevisiae YPR051W MAK3 Catalytic subunit of N-terminal acetyltransferase of the NatC type</fullName>
    </submittedName>
</protein>
<keyword evidence="6" id="KW-1185">Reference proteome</keyword>
<evidence type="ECO:0000313" key="5">
    <source>
        <dbReference type="EMBL" id="CDO57849.1"/>
    </source>
</evidence>
<evidence type="ECO:0000256" key="3">
    <source>
        <dbReference type="ARBA" id="ARBA00024025"/>
    </source>
</evidence>
<reference evidence="5" key="1">
    <citation type="submission" date="2014-03" db="EMBL/GenBank/DDBJ databases">
        <authorList>
            <person name="Casaregola S."/>
        </authorList>
    </citation>
    <scope>NUCLEOTIDE SEQUENCE [LARGE SCALE GENOMIC DNA]</scope>
    <source>
        <strain evidence="5">CLIB 918</strain>
    </source>
</reference>
<dbReference type="InterPro" id="IPR044542">
    <property type="entry name" value="NAA30-like"/>
</dbReference>
<evidence type="ECO:0000313" key="6">
    <source>
        <dbReference type="Proteomes" id="UP000242525"/>
    </source>
</evidence>
<dbReference type="SUPFAM" id="SSF55729">
    <property type="entry name" value="Acyl-CoA N-acyltransferases (Nat)"/>
    <property type="match status" value="1"/>
</dbReference>
<dbReference type="STRING" id="1173061.A0A0J9XKB7"/>
<evidence type="ECO:0000256" key="1">
    <source>
        <dbReference type="ARBA" id="ARBA00022679"/>
    </source>
</evidence>
<keyword evidence="2" id="KW-0012">Acyltransferase</keyword>
<evidence type="ECO:0000259" key="4">
    <source>
        <dbReference type="PROSITE" id="PS51186"/>
    </source>
</evidence>
<dbReference type="PROSITE" id="PS51186">
    <property type="entry name" value="GNAT"/>
    <property type="match status" value="1"/>
</dbReference>
<dbReference type="AlphaFoldDB" id="A0A0J9XKB7"/>
<dbReference type="Pfam" id="PF00583">
    <property type="entry name" value="Acetyltransf_1"/>
    <property type="match status" value="1"/>
</dbReference>
<dbReference type="GO" id="GO:0031417">
    <property type="term" value="C:NatC complex"/>
    <property type="evidence" value="ECO:0007669"/>
    <property type="project" value="TreeGrafter"/>
</dbReference>
<dbReference type="GO" id="GO:0004596">
    <property type="term" value="F:protein-N-terminal amino-acid acetyltransferase activity"/>
    <property type="evidence" value="ECO:0007669"/>
    <property type="project" value="InterPro"/>
</dbReference>
<accession>A0A0J9XKB7</accession>
<evidence type="ECO:0000256" key="2">
    <source>
        <dbReference type="ARBA" id="ARBA00023315"/>
    </source>
</evidence>
<name>A0A0J9XKB7_GEOCN</name>
<gene>
    <name evidence="5" type="ORF">BN980_GECA26s00373g</name>
</gene>
<dbReference type="PANTHER" id="PTHR45896:SF1">
    <property type="entry name" value="N-ALPHA-ACETYLTRANSFERASE 30"/>
    <property type="match status" value="1"/>
</dbReference>
<dbReference type="OrthoDB" id="249099at2759"/>
<keyword evidence="1" id="KW-0808">Transferase</keyword>
<organism evidence="5 6">
    <name type="scientific">Geotrichum candidum</name>
    <name type="common">Oospora lactis</name>
    <name type="synonym">Dipodascus geotrichum</name>
    <dbReference type="NCBI Taxonomy" id="1173061"/>
    <lineage>
        <taxon>Eukaryota</taxon>
        <taxon>Fungi</taxon>
        <taxon>Dikarya</taxon>
        <taxon>Ascomycota</taxon>
        <taxon>Saccharomycotina</taxon>
        <taxon>Dipodascomycetes</taxon>
        <taxon>Dipodascales</taxon>
        <taxon>Dipodascaceae</taxon>
        <taxon>Geotrichum</taxon>
    </lineage>
</organism>
<dbReference type="Gene3D" id="3.40.630.30">
    <property type="match status" value="1"/>
</dbReference>
<feature type="domain" description="N-acetyltransferase" evidence="4">
    <location>
        <begin position="3"/>
        <end position="156"/>
    </location>
</feature>
<proteinExistence type="inferred from homology"/>
<dbReference type="EMBL" id="CCBN010000026">
    <property type="protein sequence ID" value="CDO57849.1"/>
    <property type="molecule type" value="Genomic_DNA"/>
</dbReference>
<dbReference type="CDD" id="cd04301">
    <property type="entry name" value="NAT_SF"/>
    <property type="match status" value="1"/>
</dbReference>